<feature type="domain" description="Rax2-like C-terminal" evidence="2">
    <location>
        <begin position="908"/>
        <end position="1157"/>
    </location>
</feature>
<dbReference type="GO" id="GO:1902929">
    <property type="term" value="C:plasma membrane of growing cell tip"/>
    <property type="evidence" value="ECO:0007669"/>
    <property type="project" value="TreeGrafter"/>
</dbReference>
<dbReference type="InterPro" id="IPR011043">
    <property type="entry name" value="Gal_Oxase/kelch_b-propeller"/>
</dbReference>
<dbReference type="OrthoDB" id="2503993at2759"/>
<evidence type="ECO:0000259" key="3">
    <source>
        <dbReference type="Pfam" id="PF20842"/>
    </source>
</evidence>
<comment type="caution">
    <text evidence="5">The sequence shown here is derived from an EMBL/GenBank/DDBJ whole genome shotgun (WGS) entry which is preliminary data.</text>
</comment>
<keyword evidence="1" id="KW-0472">Membrane</keyword>
<gene>
    <name evidence="5" type="ORF">CDD81_346</name>
</gene>
<evidence type="ECO:0000313" key="5">
    <source>
        <dbReference type="EMBL" id="PHH61499.1"/>
    </source>
</evidence>
<dbReference type="Pfam" id="PF12768">
    <property type="entry name" value="Rax2"/>
    <property type="match status" value="1"/>
</dbReference>
<feature type="domain" description="Rax2-like second" evidence="3">
    <location>
        <begin position="233"/>
        <end position="380"/>
    </location>
</feature>
<dbReference type="PANTHER" id="PTHR31778">
    <property type="entry name" value="BUD SITE SELECTION PROTEIN RAX2"/>
    <property type="match status" value="1"/>
</dbReference>
<dbReference type="Pfam" id="PF20842">
    <property type="entry name" value="Rax2_2"/>
    <property type="match status" value="1"/>
</dbReference>
<dbReference type="Pfam" id="PF20843">
    <property type="entry name" value="Rax2_3"/>
    <property type="match status" value="1"/>
</dbReference>
<dbReference type="InterPro" id="IPR048265">
    <property type="entry name" value="Rax2-like_third"/>
</dbReference>
<evidence type="ECO:0000259" key="4">
    <source>
        <dbReference type="Pfam" id="PF20843"/>
    </source>
</evidence>
<dbReference type="SUPFAM" id="SSF50965">
    <property type="entry name" value="Galactose oxidase, central domain"/>
    <property type="match status" value="1"/>
</dbReference>
<keyword evidence="1" id="KW-1133">Transmembrane helix</keyword>
<proteinExistence type="predicted"/>
<dbReference type="PANTHER" id="PTHR31778:SF2">
    <property type="entry name" value="BUD SITE SELECTION PROTEIN RAX2"/>
    <property type="match status" value="1"/>
</dbReference>
<evidence type="ECO:0000256" key="1">
    <source>
        <dbReference type="SAM" id="Phobius"/>
    </source>
</evidence>
<protein>
    <submittedName>
        <fullName evidence="5">Uncharacterized protein</fullName>
    </submittedName>
</protein>
<feature type="transmembrane region" description="Helical" evidence="1">
    <location>
        <begin position="1164"/>
        <end position="1189"/>
    </location>
</feature>
<keyword evidence="6" id="KW-1185">Reference proteome</keyword>
<dbReference type="Gene3D" id="2.120.10.80">
    <property type="entry name" value="Kelch-type beta propeller"/>
    <property type="match status" value="1"/>
</dbReference>
<organism evidence="5 6">
    <name type="scientific">Ophiocordyceps australis</name>
    <dbReference type="NCBI Taxonomy" id="1399860"/>
    <lineage>
        <taxon>Eukaryota</taxon>
        <taxon>Fungi</taxon>
        <taxon>Dikarya</taxon>
        <taxon>Ascomycota</taxon>
        <taxon>Pezizomycotina</taxon>
        <taxon>Sordariomycetes</taxon>
        <taxon>Hypocreomycetidae</taxon>
        <taxon>Hypocreales</taxon>
        <taxon>Ophiocordycipitaceae</taxon>
        <taxon>Ophiocordyceps</taxon>
    </lineage>
</organism>
<dbReference type="STRING" id="1399860.A0A2C5X8N5"/>
<keyword evidence="1" id="KW-0812">Transmembrane</keyword>
<dbReference type="AlphaFoldDB" id="A0A2C5X8N5"/>
<name>A0A2C5X8N5_9HYPO</name>
<accession>A0A2C5X8N5</accession>
<feature type="domain" description="Rax2-like third" evidence="4">
    <location>
        <begin position="391"/>
        <end position="550"/>
    </location>
</feature>
<dbReference type="EMBL" id="NJET01000102">
    <property type="protein sequence ID" value="PHH61499.1"/>
    <property type="molecule type" value="Genomic_DNA"/>
</dbReference>
<dbReference type="InterPro" id="IPR015915">
    <property type="entry name" value="Kelch-typ_b-propeller"/>
</dbReference>
<dbReference type="Proteomes" id="UP000226192">
    <property type="component" value="Unassembled WGS sequence"/>
</dbReference>
<dbReference type="InterPro" id="IPR024982">
    <property type="entry name" value="Rax2-like_C"/>
</dbReference>
<dbReference type="InterPro" id="IPR048266">
    <property type="entry name" value="Rax2-like_second"/>
</dbReference>
<sequence length="1235" mass="130767">MRLPFRHDRPTRRPPGPLTSSLLALATLGPSLSNAFSLTPVPSPNLDFSNLGRIGIAGDFNGLSLFEFEQQASKPLSKNGSESLFVRLPNGVYAPIASTDASIRSMCTFRRKNGDVGGVVVAGNFTSFDGSKSAGVALYDPDNDKVTSLEGLEGEVHAVYCDQDRDTVFVGGNFQGANSTNAIAWVGDQGWTNLPFAGFNGPVEAITKASNGHIIFGGNFTGLGNASTPSRRDEQTINISTANITAFNSVPSGDFSDPKNIVCSGGKDGPGQTWLLQDSSPGSWEARFGFGFEPTKLRLWNTHLDGRGTKTFRFLAFPINGIMNLTYVDPETGLNRTCTSECPLSSDPKVEFQDFHFVNRVGMNSFQVAISDWYGSGAGLAGIKLLQDNIFSYAIPQFNEPACGGTKFPSASTSTGPWKQSPSMQSYADYLTVELQRPITSESASVVFFPSIRESGNYSVNMYTPGCRPDGTCDTRGRVNVTGIMSAGTVNANFSTTLFQTNNFDKYDQIYYGYVDKTSDSFKPSVTITPLAGQDVAQLTVVAQRVGFILTNSTGGLNGLYDFNPDNSTVDVSSLDKSAVNKLGSSFDQDSGVTAMVTSDDETFIGGKFSSNDYANIVSIGGPDNDQVNSLQGGLDGQVLGMHLEEAKLYVGGDFTKTKSTATPGLNHVAMYDTKANSWNALGAGVNGRVQDVVPLLVNISSNSTQVAITLTGTFSECNAFGDNKALSVDGFAVWVPSEANWLQNLAGPIPGLSGILTAAVLDLPNDGALFAGALKSSQLGVNGAAMLNQGVLDQFPAKLETGQDDVKVVRRDSLYNESLHGVATGAFYDDDSSNITILAGHFTAQAKGGSSINNLVIIDGSDGNSVSGLGPGVSDDSVFTTLAFRGSVLFAGGKVSGNIQGDQISGLIAYDVKAKSFSNQPAPLGGGQSTVSAISVRRDTAEVYVGGSFEKAGALNCPGVCIYNVDSDQWTQPGNGISGNVYSLMWSSGSMLVAGGDMKANGSSRVYLASYDAKRQSWSAFPRGDEIPGPVLAMTPASSDGNQIWITGKSLQDGSVFLMKYDGDKWQSAKQGLSARSVLRSLQVFTATKSHDKADILDEKQALMLTGSIDLPATGPASAVIYNGTHYQPYLLTTASGSGSGSIAKIFTQKNDFFTSERGHMPLVFVVLIGLAIALGLILLVVLAGLVIDRLRKKREGYSRAPTSMYDRGSGIQRIPPRELLESLGQSRSPAPHL</sequence>
<reference evidence="5 6" key="1">
    <citation type="submission" date="2017-06" db="EMBL/GenBank/DDBJ databases">
        <title>Ant-infecting Ophiocordyceps genomes reveal a high diversity of potential behavioral manipulation genes and a possible major role for enterotoxins.</title>
        <authorList>
            <person name="De Bekker C."/>
            <person name="Evans H.C."/>
            <person name="Brachmann A."/>
            <person name="Hughes D.P."/>
        </authorList>
    </citation>
    <scope>NUCLEOTIDE SEQUENCE [LARGE SCALE GENOMIC DNA]</scope>
    <source>
        <strain evidence="5 6">Map64</strain>
    </source>
</reference>
<evidence type="ECO:0000313" key="6">
    <source>
        <dbReference type="Proteomes" id="UP000226192"/>
    </source>
</evidence>
<evidence type="ECO:0000259" key="2">
    <source>
        <dbReference type="Pfam" id="PF12768"/>
    </source>
</evidence>